<dbReference type="GO" id="GO:0005737">
    <property type="term" value="C:cytoplasm"/>
    <property type="evidence" value="ECO:0007669"/>
    <property type="project" value="InterPro"/>
</dbReference>
<gene>
    <name evidence="1" type="primary">sixA</name>
    <name evidence="1" type="ORF">GWO12_04005</name>
</gene>
<evidence type="ECO:0000313" key="1">
    <source>
        <dbReference type="EMBL" id="NIR74265.1"/>
    </source>
</evidence>
<dbReference type="GO" id="GO:0101006">
    <property type="term" value="F:protein histidine phosphatase activity"/>
    <property type="evidence" value="ECO:0007669"/>
    <property type="project" value="InterPro"/>
</dbReference>
<evidence type="ECO:0000313" key="2">
    <source>
        <dbReference type="Proteomes" id="UP000702544"/>
    </source>
</evidence>
<reference evidence="1 2" key="1">
    <citation type="submission" date="2020-01" db="EMBL/GenBank/DDBJ databases">
        <title>Genomes assembled from Gulf of Kutch pelagic sediment metagenomes.</title>
        <authorList>
            <person name="Chandrashekar M."/>
            <person name="Mahajan M.S."/>
            <person name="Dave K.J."/>
            <person name="Vatsa P."/>
            <person name="Nathani N.M."/>
        </authorList>
    </citation>
    <scope>NUCLEOTIDE SEQUENCE [LARGE SCALE GENOMIC DNA]</scope>
    <source>
        <strain evidence="1">KS3-K002</strain>
    </source>
</reference>
<dbReference type="SUPFAM" id="SSF53254">
    <property type="entry name" value="Phosphoglycerate mutase-like"/>
    <property type="match status" value="1"/>
</dbReference>
<protein>
    <submittedName>
        <fullName evidence="1">Phosphohistidine phosphatase SixA</fullName>
    </submittedName>
</protein>
<comment type="caution">
    <text evidence="1">The sequence shown here is derived from an EMBL/GenBank/DDBJ whole genome shotgun (WGS) entry which is preliminary data.</text>
</comment>
<dbReference type="Gene3D" id="3.40.50.1240">
    <property type="entry name" value="Phosphoglycerate mutase-like"/>
    <property type="match status" value="1"/>
</dbReference>
<sequence>MNLYLVRHGQAVSKDEDTRRPLAEAGVETVKRVAAFLADAEIAGVTAIHHSTKLRAKQTAQTLAEGAGLQASLAEAPYLEPLADPEEAIDSLSSHSGGDLMLVGHLPHLNRLASRLVVGTAEREAFDFAAGGVLCLRAAGGDADSSWQVAWFLAPDLLTGGEA</sequence>
<dbReference type="CDD" id="cd07067">
    <property type="entry name" value="HP_PGM_like"/>
    <property type="match status" value="1"/>
</dbReference>
<accession>A0AAE5CBC9</accession>
<name>A0AAE5CBC9_9BACT</name>
<dbReference type="Proteomes" id="UP000702544">
    <property type="component" value="Unassembled WGS sequence"/>
</dbReference>
<dbReference type="AlphaFoldDB" id="A0AAE5CBC9"/>
<dbReference type="Pfam" id="PF00300">
    <property type="entry name" value="His_Phos_1"/>
    <property type="match status" value="1"/>
</dbReference>
<proteinExistence type="predicted"/>
<dbReference type="EMBL" id="JAACAK010000032">
    <property type="protein sequence ID" value="NIR74265.1"/>
    <property type="molecule type" value="Genomic_DNA"/>
</dbReference>
<dbReference type="InterPro" id="IPR013078">
    <property type="entry name" value="His_Pase_superF_clade-1"/>
</dbReference>
<organism evidence="1 2">
    <name type="scientific">Candidatus Kutchimonas denitrificans</name>
    <dbReference type="NCBI Taxonomy" id="3056748"/>
    <lineage>
        <taxon>Bacteria</taxon>
        <taxon>Pseudomonadati</taxon>
        <taxon>Gemmatimonadota</taxon>
        <taxon>Gemmatimonadia</taxon>
        <taxon>Candidatus Palauibacterales</taxon>
        <taxon>Candidatus Palauibacteraceae</taxon>
        <taxon>Candidatus Kutchimonas</taxon>
    </lineage>
</organism>
<dbReference type="NCBIfam" id="TIGR00249">
    <property type="entry name" value="sixA"/>
    <property type="match status" value="1"/>
</dbReference>
<dbReference type="InterPro" id="IPR029033">
    <property type="entry name" value="His_PPase_superfam"/>
</dbReference>
<dbReference type="SMART" id="SM00855">
    <property type="entry name" value="PGAM"/>
    <property type="match status" value="1"/>
</dbReference>
<dbReference type="InterPro" id="IPR004449">
    <property type="entry name" value="SixA"/>
</dbReference>